<dbReference type="Pfam" id="PF02627">
    <property type="entry name" value="CMD"/>
    <property type="match status" value="1"/>
</dbReference>
<reference evidence="2 3" key="1">
    <citation type="submission" date="2010-10" db="EMBL/GenBank/DDBJ databases">
        <title>Complete sequence of Frankia sp. EuI1c.</title>
        <authorList>
            <consortium name="US DOE Joint Genome Institute"/>
            <person name="Lucas S."/>
            <person name="Copeland A."/>
            <person name="Lapidus A."/>
            <person name="Cheng J.-F."/>
            <person name="Bruce D."/>
            <person name="Goodwin L."/>
            <person name="Pitluck S."/>
            <person name="Chertkov O."/>
            <person name="Detter J.C."/>
            <person name="Han C."/>
            <person name="Tapia R."/>
            <person name="Land M."/>
            <person name="Hauser L."/>
            <person name="Jeffries C."/>
            <person name="Kyrpides N."/>
            <person name="Ivanova N."/>
            <person name="Mikhailova N."/>
            <person name="Beauchemin N."/>
            <person name="Sen A."/>
            <person name="Sur S.A."/>
            <person name="Gtari M."/>
            <person name="Wall L."/>
            <person name="Tisa L."/>
            <person name="Woyke T."/>
        </authorList>
    </citation>
    <scope>NUCLEOTIDE SEQUENCE [LARGE SCALE GENOMIC DNA]</scope>
    <source>
        <strain evidence="3">DSM 45817 / CECT 9037 / EuI1c</strain>
    </source>
</reference>
<dbReference type="InterPro" id="IPR003779">
    <property type="entry name" value="CMD-like"/>
</dbReference>
<dbReference type="AlphaFoldDB" id="E3J823"/>
<dbReference type="PANTHER" id="PTHR34846:SF5">
    <property type="entry name" value="CARBOXYMUCONOLACTONE DECARBOXYLASE-LIKE DOMAIN-CONTAINING PROTEIN"/>
    <property type="match status" value="1"/>
</dbReference>
<evidence type="ECO:0000259" key="1">
    <source>
        <dbReference type="Pfam" id="PF02627"/>
    </source>
</evidence>
<dbReference type="Gene3D" id="1.20.1290.10">
    <property type="entry name" value="AhpD-like"/>
    <property type="match status" value="1"/>
</dbReference>
<name>E3J823_PSEI1</name>
<dbReference type="InterPro" id="IPR029032">
    <property type="entry name" value="AhpD-like"/>
</dbReference>
<dbReference type="KEGG" id="fri:FraEuI1c_4070"/>
<dbReference type="HOGENOM" id="CLU_082760_2_1_11"/>
<dbReference type="RefSeq" id="WP_013425189.1">
    <property type="nucleotide sequence ID" value="NC_014666.1"/>
</dbReference>
<feature type="domain" description="Carboxymuconolactone decarboxylase-like" evidence="1">
    <location>
        <begin position="52"/>
        <end position="133"/>
    </location>
</feature>
<dbReference type="Proteomes" id="UP000002484">
    <property type="component" value="Chromosome"/>
</dbReference>
<dbReference type="EMBL" id="CP002299">
    <property type="protein sequence ID" value="ADP82071.1"/>
    <property type="molecule type" value="Genomic_DNA"/>
</dbReference>
<dbReference type="GO" id="GO:0051920">
    <property type="term" value="F:peroxiredoxin activity"/>
    <property type="evidence" value="ECO:0007669"/>
    <property type="project" value="InterPro"/>
</dbReference>
<evidence type="ECO:0000313" key="3">
    <source>
        <dbReference type="Proteomes" id="UP000002484"/>
    </source>
</evidence>
<dbReference type="PANTHER" id="PTHR34846">
    <property type="entry name" value="4-CARBOXYMUCONOLACTONE DECARBOXYLASE FAMILY PROTEIN (AFU_ORTHOLOGUE AFUA_6G11590)"/>
    <property type="match status" value="1"/>
</dbReference>
<keyword evidence="3" id="KW-1185">Reference proteome</keyword>
<dbReference type="STRING" id="298654.FraEuI1c_4070"/>
<dbReference type="eggNOG" id="COG2128">
    <property type="taxonomic scope" value="Bacteria"/>
</dbReference>
<organism evidence="2 3">
    <name type="scientific">Pseudofrankia inefficax (strain DSM 45817 / CECT 9037 / DDB 130130 / EuI1c)</name>
    <name type="common">Frankia inefficax</name>
    <dbReference type="NCBI Taxonomy" id="298654"/>
    <lineage>
        <taxon>Bacteria</taxon>
        <taxon>Bacillati</taxon>
        <taxon>Actinomycetota</taxon>
        <taxon>Actinomycetes</taxon>
        <taxon>Frankiales</taxon>
        <taxon>Frankiaceae</taxon>
        <taxon>Pseudofrankia</taxon>
    </lineage>
</organism>
<sequence>MARIPPLPPREWPAEMRQALAAIDPVTRGLPAPDLTRRPSGRDVLASLAHHPDLARAIMVLNGYVLLDSTLSTRQVEILALRVAARRASPYLWAQHLFAGREAGLTDEEIARVAFGPKAPFLVPLERALLCAVDDLVDDGAVSDSTWESLAAGLDVRQLLDVIVTVGCYATMASFMTSLDLEPDPRIPELLAGG</sequence>
<evidence type="ECO:0000313" key="2">
    <source>
        <dbReference type="EMBL" id="ADP82071.1"/>
    </source>
</evidence>
<dbReference type="InParanoid" id="E3J823"/>
<accession>E3J823</accession>
<dbReference type="OrthoDB" id="4704294at2"/>
<gene>
    <name evidence="2" type="ordered locus">FraEuI1c_4070</name>
</gene>
<dbReference type="SUPFAM" id="SSF69118">
    <property type="entry name" value="AhpD-like"/>
    <property type="match status" value="1"/>
</dbReference>
<proteinExistence type="predicted"/>
<protein>
    <submittedName>
        <fullName evidence="2">Carboxymuconolactone decarboxylase</fullName>
    </submittedName>
</protein>